<feature type="transmembrane region" description="Helical" evidence="5">
    <location>
        <begin position="264"/>
        <end position="295"/>
    </location>
</feature>
<feature type="transmembrane region" description="Helical" evidence="5">
    <location>
        <begin position="85"/>
        <end position="102"/>
    </location>
</feature>
<dbReference type="GO" id="GO:0005886">
    <property type="term" value="C:plasma membrane"/>
    <property type="evidence" value="ECO:0007669"/>
    <property type="project" value="TreeGrafter"/>
</dbReference>
<gene>
    <name evidence="7" type="ORF">CXZ10_06110</name>
</gene>
<evidence type="ECO:0000256" key="3">
    <source>
        <dbReference type="ARBA" id="ARBA00022989"/>
    </source>
</evidence>
<dbReference type="PANTHER" id="PTHR23501:SF154">
    <property type="entry name" value="MULTIDRUG-EFFLUX TRANSPORTER RV1634-RELATED"/>
    <property type="match status" value="1"/>
</dbReference>
<feature type="transmembrane region" description="Helical" evidence="5">
    <location>
        <begin position="336"/>
        <end position="356"/>
    </location>
</feature>
<organism evidence="7 8">
    <name type="scientific">Pleomorphomonas diazotrophica</name>
    <dbReference type="NCBI Taxonomy" id="1166257"/>
    <lineage>
        <taxon>Bacteria</taxon>
        <taxon>Pseudomonadati</taxon>
        <taxon>Pseudomonadota</taxon>
        <taxon>Alphaproteobacteria</taxon>
        <taxon>Hyphomicrobiales</taxon>
        <taxon>Pleomorphomonadaceae</taxon>
        <taxon>Pleomorphomonas</taxon>
    </lineage>
</organism>
<dbReference type="PANTHER" id="PTHR23501">
    <property type="entry name" value="MAJOR FACILITATOR SUPERFAMILY"/>
    <property type="match status" value="1"/>
</dbReference>
<evidence type="ECO:0000313" key="7">
    <source>
        <dbReference type="EMBL" id="PKR90918.1"/>
    </source>
</evidence>
<sequence>MSSASSGRWSELVAPAYLAASLTLMLAAAIFAFNAFLVSTAMPTAVDELHGEAYLSWTLTVYIVASITAGASAPLLKARFGARPCLFVASGVFAVGTLAAALSPSMELVLVGRAIQGAGEGLVAAVAFALIPQLFPSRLVSKLFGAEAIVWAAAAFGGPVLAGVITEFVSWRAAFLVNLPIVAIFLVLVHMAVPQEERDQDAGIFPGLRLGLVAVAMMAISVAAVALEEPWQAALVVAGAALCLTAAVRIDLSARVSILPRGAFGFSSVAGVGLWAIFLLPLAQSVTGVFLVYAVQHLWGYGPAVAGGIGAILAVAWSTGAVTVANYDGMARRLRFVAIGTSVVVVGLLVGLASMTQLLLSLVMLGQLVIGLGMGIAWGSLCQVVMETHPEGERDKASALLPTLQSAGYAAGSAVFGLVGNLAGFATDRSPEGLRFAMIVAFASAVLLALPPLALALRMGRLHRAGPTI</sequence>
<feature type="transmembrane region" description="Helical" evidence="5">
    <location>
        <begin position="407"/>
        <end position="427"/>
    </location>
</feature>
<feature type="transmembrane region" description="Helical" evidence="5">
    <location>
        <begin position="301"/>
        <end position="324"/>
    </location>
</feature>
<feature type="transmembrane region" description="Helical" evidence="5">
    <location>
        <begin position="233"/>
        <end position="252"/>
    </location>
</feature>
<keyword evidence="8" id="KW-1185">Reference proteome</keyword>
<keyword evidence="3 5" id="KW-1133">Transmembrane helix</keyword>
<keyword evidence="4 5" id="KW-0472">Membrane</keyword>
<feature type="domain" description="Major facilitator superfamily (MFS) profile" evidence="6">
    <location>
        <begin position="20"/>
        <end position="455"/>
    </location>
</feature>
<proteinExistence type="predicted"/>
<reference evidence="7 8" key="1">
    <citation type="submission" date="2017-12" db="EMBL/GenBank/DDBJ databases">
        <title>Anaerobic carbon monoxide metabolism by Pleomorphomonas carboxyditropha sp. nov., a new mesophilic hydrogenogenic carboxidotroph.</title>
        <authorList>
            <person name="Esquivel-Elizondo S."/>
            <person name="Krajmalnik-Brown R."/>
        </authorList>
    </citation>
    <scope>NUCLEOTIDE SEQUENCE [LARGE SCALE GENOMIC DNA]</scope>
    <source>
        <strain evidence="7 8">R5-392</strain>
    </source>
</reference>
<evidence type="ECO:0000256" key="1">
    <source>
        <dbReference type="ARBA" id="ARBA00004141"/>
    </source>
</evidence>
<evidence type="ECO:0000259" key="6">
    <source>
        <dbReference type="PROSITE" id="PS50850"/>
    </source>
</evidence>
<dbReference type="GO" id="GO:0022857">
    <property type="term" value="F:transmembrane transporter activity"/>
    <property type="evidence" value="ECO:0007669"/>
    <property type="project" value="InterPro"/>
</dbReference>
<dbReference type="Pfam" id="PF07690">
    <property type="entry name" value="MFS_1"/>
    <property type="match status" value="1"/>
</dbReference>
<dbReference type="RefSeq" id="WP_101288181.1">
    <property type="nucleotide sequence ID" value="NZ_FOUQ01000001.1"/>
</dbReference>
<evidence type="ECO:0000313" key="8">
    <source>
        <dbReference type="Proteomes" id="UP000233491"/>
    </source>
</evidence>
<dbReference type="PROSITE" id="PS50850">
    <property type="entry name" value="MFS"/>
    <property type="match status" value="1"/>
</dbReference>
<dbReference type="InterPro" id="IPR036259">
    <property type="entry name" value="MFS_trans_sf"/>
</dbReference>
<accession>A0A1I4Q6X7</accession>
<evidence type="ECO:0000256" key="2">
    <source>
        <dbReference type="ARBA" id="ARBA00022692"/>
    </source>
</evidence>
<dbReference type="InterPro" id="IPR011701">
    <property type="entry name" value="MFS"/>
</dbReference>
<feature type="transmembrane region" description="Helical" evidence="5">
    <location>
        <begin position="53"/>
        <end position="73"/>
    </location>
</feature>
<keyword evidence="2 5" id="KW-0812">Transmembrane</keyword>
<evidence type="ECO:0000256" key="4">
    <source>
        <dbReference type="ARBA" id="ARBA00023136"/>
    </source>
</evidence>
<dbReference type="Proteomes" id="UP000233491">
    <property type="component" value="Unassembled WGS sequence"/>
</dbReference>
<comment type="caution">
    <text evidence="7">The sequence shown here is derived from an EMBL/GenBank/DDBJ whole genome shotgun (WGS) entry which is preliminary data.</text>
</comment>
<dbReference type="Gene3D" id="1.20.1720.10">
    <property type="entry name" value="Multidrug resistance protein D"/>
    <property type="match status" value="1"/>
</dbReference>
<dbReference type="SUPFAM" id="SSF103473">
    <property type="entry name" value="MFS general substrate transporter"/>
    <property type="match status" value="1"/>
</dbReference>
<protein>
    <submittedName>
        <fullName evidence="7">MFS transporter</fullName>
    </submittedName>
</protein>
<feature type="transmembrane region" description="Helical" evidence="5">
    <location>
        <begin position="171"/>
        <end position="193"/>
    </location>
</feature>
<feature type="transmembrane region" description="Helical" evidence="5">
    <location>
        <begin position="143"/>
        <end position="165"/>
    </location>
</feature>
<name>A0A1I4Q6X7_9HYPH</name>
<dbReference type="EMBL" id="PJNW01000002">
    <property type="protein sequence ID" value="PKR90918.1"/>
    <property type="molecule type" value="Genomic_DNA"/>
</dbReference>
<feature type="transmembrane region" description="Helical" evidence="5">
    <location>
        <begin position="362"/>
        <end position="386"/>
    </location>
</feature>
<evidence type="ECO:0000256" key="5">
    <source>
        <dbReference type="SAM" id="Phobius"/>
    </source>
</evidence>
<feature type="transmembrane region" description="Helical" evidence="5">
    <location>
        <begin position="114"/>
        <end position="131"/>
    </location>
</feature>
<feature type="transmembrane region" description="Helical" evidence="5">
    <location>
        <begin position="433"/>
        <end position="457"/>
    </location>
</feature>
<feature type="transmembrane region" description="Helical" evidence="5">
    <location>
        <begin position="12"/>
        <end position="33"/>
    </location>
</feature>
<dbReference type="InterPro" id="IPR020846">
    <property type="entry name" value="MFS_dom"/>
</dbReference>
<dbReference type="OrthoDB" id="9807274at2"/>
<comment type="subcellular location">
    <subcellularLocation>
        <location evidence="1">Membrane</location>
        <topology evidence="1">Multi-pass membrane protein</topology>
    </subcellularLocation>
</comment>
<dbReference type="Gene3D" id="1.20.1250.20">
    <property type="entry name" value="MFS general substrate transporter like domains"/>
    <property type="match status" value="1"/>
</dbReference>
<dbReference type="AlphaFoldDB" id="A0A1I4Q6X7"/>
<feature type="transmembrane region" description="Helical" evidence="5">
    <location>
        <begin position="205"/>
        <end position="227"/>
    </location>
</feature>